<name>A0A1I3C3A5_9LACT</name>
<proteinExistence type="predicted"/>
<keyword evidence="2" id="KW-1185">Reference proteome</keyword>
<reference evidence="1 2" key="1">
    <citation type="submission" date="2016-10" db="EMBL/GenBank/DDBJ databases">
        <authorList>
            <person name="de Groot N.N."/>
        </authorList>
    </citation>
    <scope>NUCLEOTIDE SEQUENCE [LARGE SCALE GENOMIC DNA]</scope>
    <source>
        <strain evidence="1 2">DSM 27630</strain>
    </source>
</reference>
<organism evidence="1 2">
    <name type="scientific">Pisciglobus halotolerans</name>
    <dbReference type="NCBI Taxonomy" id="745365"/>
    <lineage>
        <taxon>Bacteria</taxon>
        <taxon>Bacillati</taxon>
        <taxon>Bacillota</taxon>
        <taxon>Bacilli</taxon>
        <taxon>Lactobacillales</taxon>
        <taxon>Carnobacteriaceae</taxon>
    </lineage>
</organism>
<dbReference type="EMBL" id="FOQE01000012">
    <property type="protein sequence ID" value="SFH68883.1"/>
    <property type="molecule type" value="Genomic_DNA"/>
</dbReference>
<evidence type="ECO:0000313" key="2">
    <source>
        <dbReference type="Proteomes" id="UP000198668"/>
    </source>
</evidence>
<protein>
    <submittedName>
        <fullName evidence="1">Uncharacterized protein</fullName>
    </submittedName>
</protein>
<sequence length="75" mass="8689">MKVWVVVIEKKDGTSEIVGVFKDVGDAMVKSEYTNKLGNDDYKEIYIQEHEVVENTGQTMNLKEFSEFAKRELEK</sequence>
<dbReference type="RefSeq" id="WP_092092147.1">
    <property type="nucleotide sequence ID" value="NZ_FOQE01000012.1"/>
</dbReference>
<dbReference type="AlphaFoldDB" id="A0A1I3C3A5"/>
<accession>A0A1I3C3A5</accession>
<evidence type="ECO:0000313" key="1">
    <source>
        <dbReference type="EMBL" id="SFH68883.1"/>
    </source>
</evidence>
<dbReference type="Proteomes" id="UP000198668">
    <property type="component" value="Unassembled WGS sequence"/>
</dbReference>
<gene>
    <name evidence="1" type="ORF">SAMN04489868_11262</name>
</gene>